<evidence type="ECO:0000256" key="1">
    <source>
        <dbReference type="ARBA" id="ARBA00023016"/>
    </source>
</evidence>
<evidence type="ECO:0000313" key="7">
    <source>
        <dbReference type="Proteomes" id="UP000077069"/>
    </source>
</evidence>
<feature type="compositionally biased region" description="Basic and acidic residues" evidence="4">
    <location>
        <begin position="207"/>
        <end position="223"/>
    </location>
</feature>
<dbReference type="STRING" id="1460663.A0A177CL23"/>
<dbReference type="Proteomes" id="UP000077069">
    <property type="component" value="Unassembled WGS sequence"/>
</dbReference>
<evidence type="ECO:0000259" key="5">
    <source>
        <dbReference type="PROSITE" id="PS01031"/>
    </source>
</evidence>
<evidence type="ECO:0000256" key="2">
    <source>
        <dbReference type="PROSITE-ProRule" id="PRU00285"/>
    </source>
</evidence>
<protein>
    <submittedName>
        <fullName evidence="6">HSP20-like chaperone</fullName>
    </submittedName>
</protein>
<organism evidence="6 7">
    <name type="scientific">Paraphaeosphaeria sporulosa</name>
    <dbReference type="NCBI Taxonomy" id="1460663"/>
    <lineage>
        <taxon>Eukaryota</taxon>
        <taxon>Fungi</taxon>
        <taxon>Dikarya</taxon>
        <taxon>Ascomycota</taxon>
        <taxon>Pezizomycotina</taxon>
        <taxon>Dothideomycetes</taxon>
        <taxon>Pleosporomycetidae</taxon>
        <taxon>Pleosporales</taxon>
        <taxon>Massarineae</taxon>
        <taxon>Didymosphaeriaceae</taxon>
        <taxon>Paraphaeosphaeria</taxon>
    </lineage>
</organism>
<dbReference type="Gene3D" id="2.60.40.790">
    <property type="match status" value="1"/>
</dbReference>
<name>A0A177CL23_9PLEO</name>
<evidence type="ECO:0000256" key="4">
    <source>
        <dbReference type="SAM" id="MobiDB-lite"/>
    </source>
</evidence>
<dbReference type="InterPro" id="IPR008978">
    <property type="entry name" value="HSP20-like_chaperone"/>
</dbReference>
<reference evidence="6 7" key="1">
    <citation type="submission" date="2016-05" db="EMBL/GenBank/DDBJ databases">
        <title>Comparative analysis of secretome profiles of manganese(II)-oxidizing ascomycete fungi.</title>
        <authorList>
            <consortium name="DOE Joint Genome Institute"/>
            <person name="Zeiner C.A."/>
            <person name="Purvine S.O."/>
            <person name="Zink E.M."/>
            <person name="Wu S."/>
            <person name="Pasa-Tolic L."/>
            <person name="Chaput D.L."/>
            <person name="Haridas S."/>
            <person name="Grigoriev I.V."/>
            <person name="Santelli C.M."/>
            <person name="Hansel C.M."/>
        </authorList>
    </citation>
    <scope>NUCLEOTIDE SEQUENCE [LARGE SCALE GENOMIC DNA]</scope>
    <source>
        <strain evidence="6 7">AP3s5-JAC2a</strain>
    </source>
</reference>
<dbReference type="PROSITE" id="PS01031">
    <property type="entry name" value="SHSP"/>
    <property type="match status" value="1"/>
</dbReference>
<dbReference type="InterPro" id="IPR002068">
    <property type="entry name" value="A-crystallin/Hsp20_dom"/>
</dbReference>
<comment type="similarity">
    <text evidence="2 3">Belongs to the small heat shock protein (HSP20) family.</text>
</comment>
<dbReference type="Pfam" id="PF00011">
    <property type="entry name" value="HSP20"/>
    <property type="match status" value="1"/>
</dbReference>
<accession>A0A177CL23</accession>
<keyword evidence="7" id="KW-1185">Reference proteome</keyword>
<evidence type="ECO:0000256" key="3">
    <source>
        <dbReference type="RuleBase" id="RU003616"/>
    </source>
</evidence>
<dbReference type="OrthoDB" id="1431247at2759"/>
<gene>
    <name evidence="6" type="ORF">CC84DRAFT_666498</name>
</gene>
<dbReference type="SUPFAM" id="SSF49764">
    <property type="entry name" value="HSP20-like chaperones"/>
    <property type="match status" value="2"/>
</dbReference>
<evidence type="ECO:0000313" key="6">
    <source>
        <dbReference type="EMBL" id="OAG07568.1"/>
    </source>
</evidence>
<keyword evidence="1" id="KW-0346">Stress response</keyword>
<proteinExistence type="inferred from homology"/>
<dbReference type="EMBL" id="KV441551">
    <property type="protein sequence ID" value="OAG07568.1"/>
    <property type="molecule type" value="Genomic_DNA"/>
</dbReference>
<dbReference type="InParanoid" id="A0A177CL23"/>
<dbReference type="PANTHER" id="PTHR11527">
    <property type="entry name" value="HEAT-SHOCK PROTEIN 20 FAMILY MEMBER"/>
    <property type="match status" value="1"/>
</dbReference>
<dbReference type="InterPro" id="IPR031107">
    <property type="entry name" value="Small_HSP"/>
</dbReference>
<feature type="domain" description="SHSP" evidence="5">
    <location>
        <begin position="75"/>
        <end position="300"/>
    </location>
</feature>
<feature type="region of interest" description="Disordered" evidence="4">
    <location>
        <begin position="201"/>
        <end position="250"/>
    </location>
</feature>
<dbReference type="AlphaFoldDB" id="A0A177CL23"/>
<dbReference type="GeneID" id="28770563"/>
<dbReference type="RefSeq" id="XP_018037933.1">
    <property type="nucleotide sequence ID" value="XM_018187077.1"/>
</dbReference>
<dbReference type="CDD" id="cd06464">
    <property type="entry name" value="ACD_sHsps-like"/>
    <property type="match status" value="1"/>
</dbReference>
<sequence length="300" mass="33695">MAFFLTPQFAPAYTAPQCNPWACAPRPQQSYRRVVRPSFPSFAPFLSEVDEIITALDQEARREAARREAHRQRQQRKRIVRAHFNVHEHQGGYQVDAEIPGFEQEHIEIEVTDDNTLRLSGNTERKAEPQPQSQSTETATETLAIETEPHNEVMDGVTLNEPEQATASGAATPTHSDTESHKSYQATVEDDFEDLGAETSSTISAHTDSEAPKESKGKEKAVEEPATANTETAVQQQPQPEEPAEKQQREEWQFHGSFERTFRFPERIDAANVTASLRNGLLSINVPKAKAPEVRRILIQ</sequence>